<dbReference type="OrthoDB" id="8941665at2"/>
<gene>
    <name evidence="2" type="ORF">PAN31117_04162</name>
</gene>
<dbReference type="EMBL" id="CABPSP010000013">
    <property type="protein sequence ID" value="VVE71754.1"/>
    <property type="molecule type" value="Genomic_DNA"/>
</dbReference>
<evidence type="ECO:0000256" key="1">
    <source>
        <dbReference type="SAM" id="MobiDB-lite"/>
    </source>
</evidence>
<reference evidence="2 3" key="1">
    <citation type="submission" date="2019-08" db="EMBL/GenBank/DDBJ databases">
        <authorList>
            <person name="Peeters C."/>
        </authorList>
    </citation>
    <scope>NUCLEOTIDE SEQUENCE [LARGE SCALE GENOMIC DNA]</scope>
    <source>
        <strain evidence="2 3">LMG 31117</strain>
    </source>
</reference>
<organism evidence="2 3">
    <name type="scientific">Pandoraea anapnoica</name>
    <dbReference type="NCBI Taxonomy" id="2508301"/>
    <lineage>
        <taxon>Bacteria</taxon>
        <taxon>Pseudomonadati</taxon>
        <taxon>Pseudomonadota</taxon>
        <taxon>Betaproteobacteria</taxon>
        <taxon>Burkholderiales</taxon>
        <taxon>Burkholderiaceae</taxon>
        <taxon>Pandoraea</taxon>
    </lineage>
</organism>
<dbReference type="AlphaFoldDB" id="A0A5E5ADT9"/>
<protein>
    <submittedName>
        <fullName evidence="2">Uncharacterized protein</fullName>
    </submittedName>
</protein>
<evidence type="ECO:0000313" key="3">
    <source>
        <dbReference type="Proteomes" id="UP000383122"/>
    </source>
</evidence>
<name>A0A5E5ADT9_9BURK</name>
<keyword evidence="3" id="KW-1185">Reference proteome</keyword>
<evidence type="ECO:0000313" key="2">
    <source>
        <dbReference type="EMBL" id="VVE71754.1"/>
    </source>
</evidence>
<dbReference type="RefSeq" id="WP_150739837.1">
    <property type="nucleotide sequence ID" value="NZ_CABPSP010000013.1"/>
</dbReference>
<sequence length="194" mass="21054">MEVSSTGVNSGNTTQVLTGNQGPDDKDNKVNAVGEDLRTVSQILTPVALMSTESVRLFEVPDKLNEVFGPMVLADIFKADAKFLARFQEAIVSRDGALGVFVEDLMGAKSRPGRQTVVDVLVQLFEYLPDASRVDAVNALVDYKVDGKGNRVEADGVGVIALRGFCDELFETIPETDKAYVKDLFDKHEIALDA</sequence>
<dbReference type="Proteomes" id="UP000383122">
    <property type="component" value="Unassembled WGS sequence"/>
</dbReference>
<feature type="compositionally biased region" description="Polar residues" evidence="1">
    <location>
        <begin position="1"/>
        <end position="21"/>
    </location>
</feature>
<accession>A0A5E5ADT9</accession>
<feature type="region of interest" description="Disordered" evidence="1">
    <location>
        <begin position="1"/>
        <end position="30"/>
    </location>
</feature>
<proteinExistence type="predicted"/>